<dbReference type="RefSeq" id="XP_016245654.1">
    <property type="nucleotide sequence ID" value="XM_016395798.1"/>
</dbReference>
<dbReference type="GeneID" id="27347805"/>
<organism evidence="2 3">
    <name type="scientific">Cladophialophora immunda</name>
    <dbReference type="NCBI Taxonomy" id="569365"/>
    <lineage>
        <taxon>Eukaryota</taxon>
        <taxon>Fungi</taxon>
        <taxon>Dikarya</taxon>
        <taxon>Ascomycota</taxon>
        <taxon>Pezizomycotina</taxon>
        <taxon>Eurotiomycetes</taxon>
        <taxon>Chaetothyriomycetidae</taxon>
        <taxon>Chaetothyriales</taxon>
        <taxon>Herpotrichiellaceae</taxon>
        <taxon>Cladophialophora</taxon>
    </lineage>
</organism>
<keyword evidence="3" id="KW-1185">Reference proteome</keyword>
<name>A0A0D2C2G7_9EURO</name>
<dbReference type="AlphaFoldDB" id="A0A0D2C2G7"/>
<protein>
    <submittedName>
        <fullName evidence="2">Uncharacterized protein</fullName>
    </submittedName>
</protein>
<dbReference type="EMBL" id="KN847044">
    <property type="protein sequence ID" value="KIW25438.1"/>
    <property type="molecule type" value="Genomic_DNA"/>
</dbReference>
<proteinExistence type="predicted"/>
<gene>
    <name evidence="2" type="ORF">PV07_08611</name>
</gene>
<evidence type="ECO:0000313" key="2">
    <source>
        <dbReference type="EMBL" id="KIW25438.1"/>
    </source>
</evidence>
<dbReference type="HOGENOM" id="CLU_1660549_0_0_1"/>
<feature type="region of interest" description="Disordered" evidence="1">
    <location>
        <begin position="95"/>
        <end position="114"/>
    </location>
</feature>
<reference evidence="2 3" key="1">
    <citation type="submission" date="2015-01" db="EMBL/GenBank/DDBJ databases">
        <title>The Genome Sequence of Cladophialophora immunda CBS83496.</title>
        <authorList>
            <consortium name="The Broad Institute Genomics Platform"/>
            <person name="Cuomo C."/>
            <person name="de Hoog S."/>
            <person name="Gorbushina A."/>
            <person name="Stielow B."/>
            <person name="Teixiera M."/>
            <person name="Abouelleil A."/>
            <person name="Chapman S.B."/>
            <person name="Priest M."/>
            <person name="Young S.K."/>
            <person name="Wortman J."/>
            <person name="Nusbaum C."/>
            <person name="Birren B."/>
        </authorList>
    </citation>
    <scope>NUCLEOTIDE SEQUENCE [LARGE SCALE GENOMIC DNA]</scope>
    <source>
        <strain evidence="2 3">CBS 83496</strain>
    </source>
</reference>
<dbReference type="VEuPathDB" id="FungiDB:PV07_08611"/>
<evidence type="ECO:0000256" key="1">
    <source>
        <dbReference type="SAM" id="MobiDB-lite"/>
    </source>
</evidence>
<accession>A0A0D2C2G7</accession>
<evidence type="ECO:0000313" key="3">
    <source>
        <dbReference type="Proteomes" id="UP000054466"/>
    </source>
</evidence>
<dbReference type="Proteomes" id="UP000054466">
    <property type="component" value="Unassembled WGS sequence"/>
</dbReference>
<sequence length="159" mass="17275">MYEAFGFENTQVQRPKGRLQASKGTAERGVSRKLVLPCPGSSICVAITNRGRAVSLYSREQLSSQLVYGSLCCFRACLNTHKGLLTIQIPDTSAARAGRDKHQSTPTPAGPYSPPRALHLLLRKSSPNGPRGQRKLETRSFGIAASSHTCFSVWPKHGP</sequence>